<proteinExistence type="predicted"/>
<evidence type="ECO:0000256" key="2">
    <source>
        <dbReference type="ARBA" id="ARBA00012438"/>
    </source>
</evidence>
<evidence type="ECO:0000313" key="10">
    <source>
        <dbReference type="EMBL" id="PWC26538.1"/>
    </source>
</evidence>
<keyword evidence="6" id="KW-0418">Kinase</keyword>
<dbReference type="EC" id="2.7.13.3" evidence="2"/>
<dbReference type="Pfam" id="PF02518">
    <property type="entry name" value="HATPase_c"/>
    <property type="match status" value="1"/>
</dbReference>
<gene>
    <name evidence="10" type="ORF">CR165_22760</name>
</gene>
<feature type="region of interest" description="Disordered" evidence="8">
    <location>
        <begin position="1"/>
        <end position="21"/>
    </location>
</feature>
<dbReference type="GO" id="GO:0005524">
    <property type="term" value="F:ATP binding"/>
    <property type="evidence" value="ECO:0007669"/>
    <property type="project" value="UniProtKB-KW"/>
</dbReference>
<evidence type="ECO:0000259" key="9">
    <source>
        <dbReference type="SMART" id="SM00387"/>
    </source>
</evidence>
<dbReference type="Gene3D" id="3.30.450.20">
    <property type="entry name" value="PAS domain"/>
    <property type="match status" value="1"/>
</dbReference>
<dbReference type="EMBL" id="PDOA01000033">
    <property type="protein sequence ID" value="PWC26538.1"/>
    <property type="molecule type" value="Genomic_DNA"/>
</dbReference>
<evidence type="ECO:0000256" key="8">
    <source>
        <dbReference type="SAM" id="MobiDB-lite"/>
    </source>
</evidence>
<keyword evidence="4" id="KW-0808">Transferase</keyword>
<feature type="compositionally biased region" description="Low complexity" evidence="8">
    <location>
        <begin position="7"/>
        <end position="21"/>
    </location>
</feature>
<evidence type="ECO:0000256" key="7">
    <source>
        <dbReference type="ARBA" id="ARBA00022840"/>
    </source>
</evidence>
<dbReference type="InterPro" id="IPR036890">
    <property type="entry name" value="HATPase_C_sf"/>
</dbReference>
<organism evidence="10 11">
    <name type="scientific">Teichococcus aestuarii</name>
    <dbReference type="NCBI Taxonomy" id="568898"/>
    <lineage>
        <taxon>Bacteria</taxon>
        <taxon>Pseudomonadati</taxon>
        <taxon>Pseudomonadota</taxon>
        <taxon>Alphaproteobacteria</taxon>
        <taxon>Acetobacterales</taxon>
        <taxon>Roseomonadaceae</taxon>
        <taxon>Roseomonas</taxon>
    </lineage>
</organism>
<dbReference type="Proteomes" id="UP000245048">
    <property type="component" value="Unassembled WGS sequence"/>
</dbReference>
<accession>A0A2U1UY07</accession>
<comment type="catalytic activity">
    <reaction evidence="1">
        <text>ATP + protein L-histidine = ADP + protein N-phospho-L-histidine.</text>
        <dbReference type="EC" id="2.7.13.3"/>
    </reaction>
</comment>
<reference evidence="11" key="1">
    <citation type="submission" date="2017-10" db="EMBL/GenBank/DDBJ databases">
        <authorList>
            <person name="Toshchakov S.V."/>
            <person name="Goeva M.A."/>
        </authorList>
    </citation>
    <scope>NUCLEOTIDE SEQUENCE [LARGE SCALE GENOMIC DNA]</scope>
    <source>
        <strain evidence="11">JR1/69-1-13</strain>
    </source>
</reference>
<evidence type="ECO:0000256" key="5">
    <source>
        <dbReference type="ARBA" id="ARBA00022741"/>
    </source>
</evidence>
<sequence length="386" mass="40339">MPGAGWSSTSGPPRRPSRVSASISAVTMPAPDEGAARALQALSEPALLVGTPGRIFFANRAALARLGPGVQAGGDLLVLCPGAEAGSALRHYLLRCSGSRSALPGAADLRDSAGQMVRFRCEAGLLIPAEEGETPLLLLRLSEADRRFSVLTRKIRELNEEIMERRRAQILLEQALGERDLLLRELHHRVKNNIHMLSGMLSAARREAGAPEAAAALEEASRRLAAVGAVHQMLYQGSNFQGVPGEEFVAKIATMVAEASGTRGCLVVEAEPVGIGNDAAIPLALVLNELVANAVKHGARTNGTPGRIWVGLSAAPDDSVELWVEDEGPGFEPAAGVVRRASGLGLVRGLARQIGGTFSVGRSRAGGARCVVRFQGQSASAAEGKA</sequence>
<dbReference type="SUPFAM" id="SSF55874">
    <property type="entry name" value="ATPase domain of HSP90 chaperone/DNA topoisomerase II/histidine kinase"/>
    <property type="match status" value="1"/>
</dbReference>
<keyword evidence="7" id="KW-0067">ATP-binding</keyword>
<dbReference type="SMART" id="SM00387">
    <property type="entry name" value="HATPase_c"/>
    <property type="match status" value="1"/>
</dbReference>
<dbReference type="GO" id="GO:0004673">
    <property type="term" value="F:protein histidine kinase activity"/>
    <property type="evidence" value="ECO:0007669"/>
    <property type="project" value="UniProtKB-EC"/>
</dbReference>
<feature type="domain" description="Histidine kinase/HSP90-like ATPase" evidence="9">
    <location>
        <begin position="278"/>
        <end position="378"/>
    </location>
</feature>
<keyword evidence="11" id="KW-1185">Reference proteome</keyword>
<dbReference type="Pfam" id="PF07568">
    <property type="entry name" value="HisKA_2"/>
    <property type="match status" value="1"/>
</dbReference>
<evidence type="ECO:0000256" key="4">
    <source>
        <dbReference type="ARBA" id="ARBA00022679"/>
    </source>
</evidence>
<protein>
    <recommendedName>
        <fullName evidence="2">histidine kinase</fullName>
        <ecNumber evidence="2">2.7.13.3</ecNumber>
    </recommendedName>
</protein>
<comment type="caution">
    <text evidence="10">The sequence shown here is derived from an EMBL/GenBank/DDBJ whole genome shotgun (WGS) entry which is preliminary data.</text>
</comment>
<evidence type="ECO:0000256" key="1">
    <source>
        <dbReference type="ARBA" id="ARBA00000085"/>
    </source>
</evidence>
<dbReference type="AlphaFoldDB" id="A0A2U1UY07"/>
<dbReference type="InterPro" id="IPR011495">
    <property type="entry name" value="Sig_transdc_His_kin_sub2_dim/P"/>
</dbReference>
<evidence type="ECO:0000256" key="6">
    <source>
        <dbReference type="ARBA" id="ARBA00022777"/>
    </source>
</evidence>
<name>A0A2U1UY07_9PROT</name>
<evidence type="ECO:0000256" key="3">
    <source>
        <dbReference type="ARBA" id="ARBA00022553"/>
    </source>
</evidence>
<keyword evidence="5" id="KW-0547">Nucleotide-binding</keyword>
<dbReference type="PANTHER" id="PTHR41523">
    <property type="entry name" value="TWO-COMPONENT SYSTEM SENSOR PROTEIN"/>
    <property type="match status" value="1"/>
</dbReference>
<keyword evidence="3" id="KW-0597">Phosphoprotein</keyword>
<dbReference type="PANTHER" id="PTHR41523:SF8">
    <property type="entry name" value="ETHYLENE RESPONSE SENSOR PROTEIN"/>
    <property type="match status" value="1"/>
</dbReference>
<evidence type="ECO:0000313" key="11">
    <source>
        <dbReference type="Proteomes" id="UP000245048"/>
    </source>
</evidence>
<dbReference type="Gene3D" id="3.30.565.10">
    <property type="entry name" value="Histidine kinase-like ATPase, C-terminal domain"/>
    <property type="match status" value="1"/>
</dbReference>
<dbReference type="InterPro" id="IPR003594">
    <property type="entry name" value="HATPase_dom"/>
</dbReference>